<protein>
    <submittedName>
        <fullName evidence="6">G domain-containing protein</fullName>
    </submittedName>
</protein>
<dbReference type="InterPro" id="IPR027417">
    <property type="entry name" value="P-loop_NTPase"/>
</dbReference>
<evidence type="ECO:0000259" key="2">
    <source>
        <dbReference type="Pfam" id="PF24674"/>
    </source>
</evidence>
<dbReference type="Gene3D" id="3.40.50.300">
    <property type="entry name" value="P-loop containing nucleotide triphosphate hydrolases"/>
    <property type="match status" value="1"/>
</dbReference>
<dbReference type="SUPFAM" id="SSF52540">
    <property type="entry name" value="P-loop containing nucleoside triphosphate hydrolases"/>
    <property type="match status" value="1"/>
</dbReference>
<feature type="domain" description="DUF8206" evidence="4">
    <location>
        <begin position="924"/>
        <end position="1003"/>
    </location>
</feature>
<dbReference type="InterPro" id="IPR058519">
    <property type="entry name" value="DUF8206"/>
</dbReference>
<dbReference type="Proteomes" id="UP000887577">
    <property type="component" value="Unplaced"/>
</dbReference>
<evidence type="ECO:0000256" key="1">
    <source>
        <dbReference type="SAM" id="Coils"/>
    </source>
</evidence>
<dbReference type="AlphaFoldDB" id="A0A914YRT0"/>
<name>A0A914YRT0_9BILA</name>
<feature type="coiled-coil region" evidence="1">
    <location>
        <begin position="1094"/>
        <end position="1128"/>
    </location>
</feature>
<dbReference type="PANTHER" id="PTHR32046">
    <property type="entry name" value="G DOMAIN-CONTAINING PROTEIN"/>
    <property type="match status" value="1"/>
</dbReference>
<keyword evidence="5" id="KW-1185">Reference proteome</keyword>
<dbReference type="PANTHER" id="PTHR32046:SF11">
    <property type="entry name" value="IMMUNE-ASSOCIATED NUCLEOTIDE-BINDING PROTEIN 10-LIKE"/>
    <property type="match status" value="1"/>
</dbReference>
<reference evidence="6" key="1">
    <citation type="submission" date="2022-11" db="UniProtKB">
        <authorList>
            <consortium name="WormBaseParasite"/>
        </authorList>
    </citation>
    <scope>IDENTIFICATION</scope>
</reference>
<dbReference type="WBParaSite" id="PSU_v2.g2719.t1">
    <property type="protein sequence ID" value="PSU_v2.g2719.t1"/>
    <property type="gene ID" value="PSU_v2.g2719"/>
</dbReference>
<keyword evidence="1" id="KW-0175">Coiled coil</keyword>
<organism evidence="5 6">
    <name type="scientific">Panagrolaimus superbus</name>
    <dbReference type="NCBI Taxonomy" id="310955"/>
    <lineage>
        <taxon>Eukaryota</taxon>
        <taxon>Metazoa</taxon>
        <taxon>Ecdysozoa</taxon>
        <taxon>Nematoda</taxon>
        <taxon>Chromadorea</taxon>
        <taxon>Rhabditida</taxon>
        <taxon>Tylenchina</taxon>
        <taxon>Panagrolaimomorpha</taxon>
        <taxon>Panagrolaimoidea</taxon>
        <taxon>Panagrolaimidae</taxon>
        <taxon>Panagrolaimus</taxon>
    </lineage>
</organism>
<evidence type="ECO:0000259" key="3">
    <source>
        <dbReference type="Pfam" id="PF24676"/>
    </source>
</evidence>
<dbReference type="InterPro" id="IPR056072">
    <property type="entry name" value="SNTX_MACPF/CDC-like_dom"/>
</dbReference>
<dbReference type="Pfam" id="PF24676">
    <property type="entry name" value="DUF7656"/>
    <property type="match status" value="1"/>
</dbReference>
<evidence type="ECO:0000313" key="6">
    <source>
        <dbReference type="WBParaSite" id="PSU_v2.g2719.t1"/>
    </source>
</evidence>
<proteinExistence type="predicted"/>
<dbReference type="InterPro" id="IPR056073">
    <property type="entry name" value="DUF7656"/>
</dbReference>
<feature type="coiled-coil region" evidence="1">
    <location>
        <begin position="881"/>
        <end position="911"/>
    </location>
</feature>
<accession>A0A914YRT0</accession>
<evidence type="ECO:0000313" key="5">
    <source>
        <dbReference type="Proteomes" id="UP000887577"/>
    </source>
</evidence>
<feature type="domain" description="DUF7656" evidence="3">
    <location>
        <begin position="429"/>
        <end position="496"/>
    </location>
</feature>
<dbReference type="Pfam" id="PF26633">
    <property type="entry name" value="DUF8206"/>
    <property type="match status" value="1"/>
</dbReference>
<sequence>MSLKTVKFFDHEVENLATPFDTNEQYFIYLKPESKTEPPEKSTVEKLKNFAVHEMPPDTVPRNPRNATMISIGDEVVKNRIQIPQGQKITRQALGDIADFGAMYDAHTDTFCSRSLFNGKIPPDCIKPTDTHGTTAEFALKDSITEKLDILNIEAGLQASFLAGLVKIKGHGKYLSTTKTSARQSSGSLICNMSTKFESINVDTQDIVSLISPESVKSTPNATHVVVGIHWGAVATSTLTYMNTESIDKKEIDAALEVKLKFIKSAGAGLGTYVDDNSVSSTNFRLDFYMDALPSGDRLPKTVEESIEFMRKMPDLIKNANQGRGTPIFYELLPLSAFQTYLNSIGTLDSLIHKVDETAVKQLVGMMENINESQQLLNDLHTDMKESMHCLKDEDITAITDCLSRLHGYHIKTKERINRVLVDIRYGRSDMQNKENLGENKTLFYSLMNAKNVKCFLGDLSVNPQLAQSENVPPGNRICHFDNGQYINIDVVAEHKRQKSLCLAKCIESRQFLTTKPNKRVILELPCPRSIGTQKCSNAEKEWFCADCHKTLEYSFDEKFICDCGSAPANTFLFRCSSDTHGSDFIGFKDENLIKLLKKIRPYKQTNILILGETGVGKSTWINGFANYLTYSTLEEGENSPQICLIPAKFNFRDREIKIGESKNECSEVGASCTQEPRSHVFNVGKKTIRLIDTPGIGDNRGLLKDSENFASILRYISHIDEIHGICILLKPNNSRITIMFKYCLNELLTHLHKSAANNIVFCFTNARSTFYEPGDTKPTLEKHLKSLNQDRGVKIELAPPTTYCMDNEAFRFLCCIHAGETSVISKRESYSESWNISVKETLRLFKHFEEITPHVVKDTVSLNETRQFILTLAKPLADVTKNVQDNINQINAKRNEIEALDSRSQDLKKQLKIPHRQITTEPLGFPRTVCVNDSCIETQRDPITNSSQVLYKTICHDHCYLDNVTPEQFPNPDLQKCQAMNSQLSCKRCGCSWNVHIHITFEQGTETIMVDDPHTQQLLNDNQSELIVKEEFIKTLNLRVEQYTKEQKIIDDVCTQFGAFLKLHAMLPYNDAVEEYLKYNIEEEKRIFTATKDESIKEKIELLQDQLAAYQEKKRILDENLENNTAKVATISDIRKWETIITNLPLTGKEIKKLIDATKKGKEVNFQYKEDHFNPAQYIPSTRHYLNVNTDFQSGSMRNHNVPSAPFYKRWNPIRMFFGKKN</sequence>
<feature type="domain" description="SNTX MACPF/CDC-like" evidence="2">
    <location>
        <begin position="89"/>
        <end position="339"/>
    </location>
</feature>
<dbReference type="Pfam" id="PF24674">
    <property type="entry name" value="MACPF_SNTX"/>
    <property type="match status" value="1"/>
</dbReference>
<evidence type="ECO:0000259" key="4">
    <source>
        <dbReference type="Pfam" id="PF26633"/>
    </source>
</evidence>
<dbReference type="CDD" id="cd00882">
    <property type="entry name" value="Ras_like_GTPase"/>
    <property type="match status" value="1"/>
</dbReference>